<gene>
    <name evidence="1" type="ORF">GCM10011314_13620</name>
</gene>
<evidence type="ECO:0008006" key="3">
    <source>
        <dbReference type="Google" id="ProtNLM"/>
    </source>
</evidence>
<comment type="caution">
    <text evidence="1">The sequence shown here is derived from an EMBL/GenBank/DDBJ whole genome shotgun (WGS) entry which is preliminary data.</text>
</comment>
<evidence type="ECO:0000313" key="2">
    <source>
        <dbReference type="Proteomes" id="UP000628079"/>
    </source>
</evidence>
<organism evidence="1 2">
    <name type="scientific">Knoellia flava</name>
    <dbReference type="NCBI Taxonomy" id="913969"/>
    <lineage>
        <taxon>Bacteria</taxon>
        <taxon>Bacillati</taxon>
        <taxon>Actinomycetota</taxon>
        <taxon>Actinomycetes</taxon>
        <taxon>Micrococcales</taxon>
        <taxon>Intrasporangiaceae</taxon>
        <taxon>Knoellia</taxon>
    </lineage>
</organism>
<dbReference type="Proteomes" id="UP000628079">
    <property type="component" value="Unassembled WGS sequence"/>
</dbReference>
<accession>A0A8H9FTG4</accession>
<reference evidence="1" key="1">
    <citation type="journal article" date="2014" name="Int. J. Syst. Evol. Microbiol.">
        <title>Complete genome sequence of Corynebacterium casei LMG S-19264T (=DSM 44701T), isolated from a smear-ripened cheese.</title>
        <authorList>
            <consortium name="US DOE Joint Genome Institute (JGI-PGF)"/>
            <person name="Walter F."/>
            <person name="Albersmeier A."/>
            <person name="Kalinowski J."/>
            <person name="Ruckert C."/>
        </authorList>
    </citation>
    <scope>NUCLEOTIDE SEQUENCE</scope>
    <source>
        <strain evidence="1">CGMCC 1.10749</strain>
    </source>
</reference>
<dbReference type="AlphaFoldDB" id="A0A8H9FTG4"/>
<sequence length="307" mass="34627">MKPLPPKVLAFADAQAGLVARRQLRVAGFTRKHVDAQLTARRWSARSSVVVSTFTGALTREQQAWLGVLHAGPPAIVGGYTALEHHGLRNWRRERITILVDDEEHLAPLDGIDWFRTRRPLEVWRTTGRDLPLARVEPAALLCAAHEPNWRTAQGLLAAVVQQRLTTPAALRTQMERMKPLRRAPRFRLLLTEFEGGAQSVAEVDVKRMCTDFGLPVPARQRRRQDSSGRWRYTDCEWTLPTGEVLVLEVDGAFHMEVEHWEGDIQRQRGLTTPGRIVVRATAREIRDEPFQLAADLRNLGLAALCA</sequence>
<dbReference type="RefSeq" id="WP_035949158.1">
    <property type="nucleotide sequence ID" value="NZ_BMEA01000001.1"/>
</dbReference>
<reference evidence="1" key="2">
    <citation type="submission" date="2020-09" db="EMBL/GenBank/DDBJ databases">
        <authorList>
            <person name="Sun Q."/>
            <person name="Zhou Y."/>
        </authorList>
    </citation>
    <scope>NUCLEOTIDE SEQUENCE</scope>
    <source>
        <strain evidence="1">CGMCC 1.10749</strain>
    </source>
</reference>
<protein>
    <recommendedName>
        <fullName evidence="3">DUF559 domain-containing protein</fullName>
    </recommendedName>
</protein>
<evidence type="ECO:0000313" key="1">
    <source>
        <dbReference type="EMBL" id="GGB75361.1"/>
    </source>
</evidence>
<dbReference type="EMBL" id="BMEA01000001">
    <property type="protein sequence ID" value="GGB75361.1"/>
    <property type="molecule type" value="Genomic_DNA"/>
</dbReference>
<proteinExistence type="predicted"/>
<name>A0A8H9FTG4_9MICO</name>